<evidence type="ECO:0000313" key="2">
    <source>
        <dbReference type="EMBL" id="KAK7321633.1"/>
    </source>
</evidence>
<proteinExistence type="predicted"/>
<feature type="compositionally biased region" description="Basic and acidic residues" evidence="1">
    <location>
        <begin position="136"/>
        <end position="148"/>
    </location>
</feature>
<evidence type="ECO:0000256" key="1">
    <source>
        <dbReference type="SAM" id="MobiDB-lite"/>
    </source>
</evidence>
<feature type="compositionally biased region" description="Basic and acidic residues" evidence="1">
    <location>
        <begin position="64"/>
        <end position="86"/>
    </location>
</feature>
<keyword evidence="3" id="KW-1185">Reference proteome</keyword>
<dbReference type="Proteomes" id="UP001367508">
    <property type="component" value="Unassembled WGS sequence"/>
</dbReference>
<dbReference type="AlphaFoldDB" id="A0AAN9Q891"/>
<gene>
    <name evidence="2" type="ORF">VNO77_32464</name>
</gene>
<feature type="compositionally biased region" description="Basic residues" evidence="1">
    <location>
        <begin position="107"/>
        <end position="119"/>
    </location>
</feature>
<reference evidence="2 3" key="1">
    <citation type="submission" date="2024-01" db="EMBL/GenBank/DDBJ databases">
        <title>The genomes of 5 underutilized Papilionoideae crops provide insights into root nodulation and disease resistanc.</title>
        <authorList>
            <person name="Jiang F."/>
        </authorList>
    </citation>
    <scope>NUCLEOTIDE SEQUENCE [LARGE SCALE GENOMIC DNA]</scope>
    <source>
        <strain evidence="2">LVBAO_FW01</strain>
        <tissue evidence="2">Leaves</tissue>
    </source>
</reference>
<organism evidence="2 3">
    <name type="scientific">Canavalia gladiata</name>
    <name type="common">Sword bean</name>
    <name type="synonym">Dolichos gladiatus</name>
    <dbReference type="NCBI Taxonomy" id="3824"/>
    <lineage>
        <taxon>Eukaryota</taxon>
        <taxon>Viridiplantae</taxon>
        <taxon>Streptophyta</taxon>
        <taxon>Embryophyta</taxon>
        <taxon>Tracheophyta</taxon>
        <taxon>Spermatophyta</taxon>
        <taxon>Magnoliopsida</taxon>
        <taxon>eudicotyledons</taxon>
        <taxon>Gunneridae</taxon>
        <taxon>Pentapetalae</taxon>
        <taxon>rosids</taxon>
        <taxon>fabids</taxon>
        <taxon>Fabales</taxon>
        <taxon>Fabaceae</taxon>
        <taxon>Papilionoideae</taxon>
        <taxon>50 kb inversion clade</taxon>
        <taxon>NPAAA clade</taxon>
        <taxon>indigoferoid/millettioid clade</taxon>
        <taxon>Phaseoleae</taxon>
        <taxon>Canavalia</taxon>
    </lineage>
</organism>
<feature type="compositionally biased region" description="Basic and acidic residues" evidence="1">
    <location>
        <begin position="97"/>
        <end position="106"/>
    </location>
</feature>
<protein>
    <submittedName>
        <fullName evidence="2">Uncharacterized protein</fullName>
    </submittedName>
</protein>
<accession>A0AAN9Q891</accession>
<dbReference type="EMBL" id="JAYMYQ010000007">
    <property type="protein sequence ID" value="KAK7321633.1"/>
    <property type="molecule type" value="Genomic_DNA"/>
</dbReference>
<feature type="compositionally biased region" description="Low complexity" evidence="1">
    <location>
        <begin position="28"/>
        <end position="47"/>
    </location>
</feature>
<evidence type="ECO:0000313" key="3">
    <source>
        <dbReference type="Proteomes" id="UP001367508"/>
    </source>
</evidence>
<feature type="region of interest" description="Disordered" evidence="1">
    <location>
        <begin position="27"/>
        <end position="154"/>
    </location>
</feature>
<comment type="caution">
    <text evidence="2">The sequence shown here is derived from an EMBL/GenBank/DDBJ whole genome shotgun (WGS) entry which is preliminary data.</text>
</comment>
<name>A0AAN9Q891_CANGL</name>
<sequence>MEEKKSYPSLPPDYVTIAQLQKRWLKKQNQINQPQPQQQQLPLLNHHQPLRNRTASPKQYRVKNQKDSQTHRATEATSDDRRKSEAGDAIGDENTDLDGKVGDLKKKWINKKKAQRKPKAKESRASEGAAAQGSDDAEKTTIESELNNKKNNSSITVEEVEQRVRVLSMNSKNDEQSGRWRKMNNGFRHSQSQKDYYSDRHYDYDYGYRYANGQKVRVQKRDKMIWVRKDGNVGEFET</sequence>